<dbReference type="EMBL" id="FRFE01000001">
    <property type="protein sequence ID" value="SHO43231.1"/>
    <property type="molecule type" value="Genomic_DNA"/>
</dbReference>
<dbReference type="RefSeq" id="WP_073611687.1">
    <property type="nucleotide sequence ID" value="NZ_FRFE01000001.1"/>
</dbReference>
<evidence type="ECO:0000313" key="4">
    <source>
        <dbReference type="Proteomes" id="UP000184603"/>
    </source>
</evidence>
<dbReference type="STRING" id="1121416.SAMN02745220_00346"/>
<accession>A0A1M7XWR0</accession>
<gene>
    <name evidence="3" type="ORF">SAMN02745220_00346</name>
</gene>
<protein>
    <submittedName>
        <fullName evidence="3">Uncharacterized conserved protein, contains FIST_N domain</fullName>
    </submittedName>
</protein>
<organism evidence="3 4">
    <name type="scientific">Desulfopila aestuarii DSM 18488</name>
    <dbReference type="NCBI Taxonomy" id="1121416"/>
    <lineage>
        <taxon>Bacteria</taxon>
        <taxon>Pseudomonadati</taxon>
        <taxon>Thermodesulfobacteriota</taxon>
        <taxon>Desulfobulbia</taxon>
        <taxon>Desulfobulbales</taxon>
        <taxon>Desulfocapsaceae</taxon>
        <taxon>Desulfopila</taxon>
    </lineage>
</organism>
<keyword evidence="4" id="KW-1185">Reference proteome</keyword>
<dbReference type="Proteomes" id="UP000184603">
    <property type="component" value="Unassembled WGS sequence"/>
</dbReference>
<sequence length="374" mass="40803">MTIYFDPEGTATGLEQCLRQASQDDNISGLLVLSCAANDFTPEAIDPILQQTKVALAGGIFPRIIHNTKLHDKGTLVIGLPDVVTIETIHHLRDPDADFEHILDQKLPDSSEVRTLILLVDGFAPRISSFIESLFNVFGLDFNYVGGGAGSLSMERKPYILTNAGMVMDAAVLTFLSTPSGIGVGHGWQEMSGPYQVTGIGPSAVQTIEWEPAFDFYRKTIFEKTGIHCNRESFFDVSKYHPFGISRLGGEQIIRDPYQVETDGSLVCIGEIQEGAFISIMQAEENHLIEAAAESLRLSLQALPADDTVGLCFFVDCISRVIVLDTNFQKELDVVSTTGQPLVGICSMGEIANSGTDYLELYNKTSVMAVLAKR</sequence>
<dbReference type="Pfam" id="PF08495">
    <property type="entry name" value="FIST"/>
    <property type="match status" value="1"/>
</dbReference>
<proteinExistence type="predicted"/>
<dbReference type="SMART" id="SM00897">
    <property type="entry name" value="FIST"/>
    <property type="match status" value="1"/>
</dbReference>
<name>A0A1M7XWR0_9BACT</name>
<feature type="domain" description="FIST C-domain" evidence="2">
    <location>
        <begin position="213"/>
        <end position="354"/>
    </location>
</feature>
<dbReference type="Pfam" id="PF10442">
    <property type="entry name" value="FIST_C"/>
    <property type="match status" value="1"/>
</dbReference>
<feature type="domain" description="FIST" evidence="1">
    <location>
        <begin position="27"/>
        <end position="212"/>
    </location>
</feature>
<dbReference type="PANTHER" id="PTHR40252">
    <property type="entry name" value="BLR0328 PROTEIN"/>
    <property type="match status" value="1"/>
</dbReference>
<dbReference type="InterPro" id="IPR013702">
    <property type="entry name" value="FIST_domain_N"/>
</dbReference>
<dbReference type="OrthoDB" id="378730at2"/>
<evidence type="ECO:0000259" key="1">
    <source>
        <dbReference type="SMART" id="SM00897"/>
    </source>
</evidence>
<evidence type="ECO:0000259" key="2">
    <source>
        <dbReference type="SMART" id="SM01204"/>
    </source>
</evidence>
<reference evidence="3 4" key="1">
    <citation type="submission" date="2016-12" db="EMBL/GenBank/DDBJ databases">
        <authorList>
            <person name="Song W.-J."/>
            <person name="Kurnit D.M."/>
        </authorList>
    </citation>
    <scope>NUCLEOTIDE SEQUENCE [LARGE SCALE GENOMIC DNA]</scope>
    <source>
        <strain evidence="3 4">DSM 18488</strain>
    </source>
</reference>
<dbReference type="InterPro" id="IPR019494">
    <property type="entry name" value="FIST_C"/>
</dbReference>
<evidence type="ECO:0000313" key="3">
    <source>
        <dbReference type="EMBL" id="SHO43231.1"/>
    </source>
</evidence>
<dbReference type="PANTHER" id="PTHR40252:SF2">
    <property type="entry name" value="BLR0328 PROTEIN"/>
    <property type="match status" value="1"/>
</dbReference>
<dbReference type="AlphaFoldDB" id="A0A1M7XWR0"/>
<dbReference type="SMART" id="SM01204">
    <property type="entry name" value="FIST_C"/>
    <property type="match status" value="1"/>
</dbReference>